<dbReference type="Pfam" id="PF12697">
    <property type="entry name" value="Abhydrolase_6"/>
    <property type="match status" value="1"/>
</dbReference>
<proteinExistence type="predicted"/>
<evidence type="ECO:0000259" key="1">
    <source>
        <dbReference type="Pfam" id="PF12697"/>
    </source>
</evidence>
<sequence>MSNRDASADPSALLGPPSNITVPLSISALYCTPTTHPDPKKAPIVQLLTHGLGFDKTYWNFGAPKTTYNYIAAATAAGYATFSYDRVGTGLSSVEDPYNVVQAPFELALLTHLTEGLKSGTLSHLIPKPAKIVHVGHSYGSQLSNALIATRPDLSNGVVLTGFSHNTTFEGLFEVSSGFHLASENQPARFGKRSSGYLTWGDKFANQYSFLKYPNFEPAVLEYAEAHKFPFTLGELVTFGKIPYAATAFTGPILMIDGDSDLIFCGADCKGILDGPYSVSPLLFAKASPLEFYLQPDTGHGMNLHGNATGWFGVVNSFLDKHV</sequence>
<dbReference type="Proteomes" id="UP000799750">
    <property type="component" value="Unassembled WGS sequence"/>
</dbReference>
<dbReference type="InterPro" id="IPR000073">
    <property type="entry name" value="AB_hydrolase_1"/>
</dbReference>
<dbReference type="GO" id="GO:0016787">
    <property type="term" value="F:hydrolase activity"/>
    <property type="evidence" value="ECO:0007669"/>
    <property type="project" value="UniProtKB-KW"/>
</dbReference>
<feature type="domain" description="AB hydrolase-1" evidence="1">
    <location>
        <begin position="47"/>
        <end position="305"/>
    </location>
</feature>
<dbReference type="AlphaFoldDB" id="A0A6A6QG95"/>
<accession>A0A6A6QG95</accession>
<keyword evidence="2" id="KW-0378">Hydrolase</keyword>
<gene>
    <name evidence="2" type="ORF">BU16DRAFT_530583</name>
</gene>
<evidence type="ECO:0000313" key="3">
    <source>
        <dbReference type="Proteomes" id="UP000799750"/>
    </source>
</evidence>
<keyword evidence="3" id="KW-1185">Reference proteome</keyword>
<dbReference type="InterPro" id="IPR029058">
    <property type="entry name" value="AB_hydrolase_fold"/>
</dbReference>
<reference evidence="2" key="1">
    <citation type="journal article" date="2020" name="Stud. Mycol.">
        <title>101 Dothideomycetes genomes: a test case for predicting lifestyles and emergence of pathogens.</title>
        <authorList>
            <person name="Haridas S."/>
            <person name="Albert R."/>
            <person name="Binder M."/>
            <person name="Bloem J."/>
            <person name="Labutti K."/>
            <person name="Salamov A."/>
            <person name="Andreopoulos B."/>
            <person name="Baker S."/>
            <person name="Barry K."/>
            <person name="Bills G."/>
            <person name="Bluhm B."/>
            <person name="Cannon C."/>
            <person name="Castanera R."/>
            <person name="Culley D."/>
            <person name="Daum C."/>
            <person name="Ezra D."/>
            <person name="Gonzalez J."/>
            <person name="Henrissat B."/>
            <person name="Kuo A."/>
            <person name="Liang C."/>
            <person name="Lipzen A."/>
            <person name="Lutzoni F."/>
            <person name="Magnuson J."/>
            <person name="Mondo S."/>
            <person name="Nolan M."/>
            <person name="Ohm R."/>
            <person name="Pangilinan J."/>
            <person name="Park H.-J."/>
            <person name="Ramirez L."/>
            <person name="Alfaro M."/>
            <person name="Sun H."/>
            <person name="Tritt A."/>
            <person name="Yoshinaga Y."/>
            <person name="Zwiers L.-H."/>
            <person name="Turgeon B."/>
            <person name="Goodwin S."/>
            <person name="Spatafora J."/>
            <person name="Crous P."/>
            <person name="Grigoriev I."/>
        </authorList>
    </citation>
    <scope>NUCLEOTIDE SEQUENCE</scope>
    <source>
        <strain evidence="2">CBS 269.34</strain>
    </source>
</reference>
<dbReference type="EMBL" id="MU004196">
    <property type="protein sequence ID" value="KAF2491010.1"/>
    <property type="molecule type" value="Genomic_DNA"/>
</dbReference>
<organism evidence="2 3">
    <name type="scientific">Lophium mytilinum</name>
    <dbReference type="NCBI Taxonomy" id="390894"/>
    <lineage>
        <taxon>Eukaryota</taxon>
        <taxon>Fungi</taxon>
        <taxon>Dikarya</taxon>
        <taxon>Ascomycota</taxon>
        <taxon>Pezizomycotina</taxon>
        <taxon>Dothideomycetes</taxon>
        <taxon>Pleosporomycetidae</taxon>
        <taxon>Mytilinidiales</taxon>
        <taxon>Mytilinidiaceae</taxon>
        <taxon>Lophium</taxon>
    </lineage>
</organism>
<evidence type="ECO:0000313" key="2">
    <source>
        <dbReference type="EMBL" id="KAF2491010.1"/>
    </source>
</evidence>
<dbReference type="SUPFAM" id="SSF53474">
    <property type="entry name" value="alpha/beta-Hydrolases"/>
    <property type="match status" value="1"/>
</dbReference>
<name>A0A6A6QG95_9PEZI</name>
<protein>
    <submittedName>
        <fullName evidence="2">Alpha/beta-hydrolase</fullName>
    </submittedName>
</protein>
<dbReference type="OrthoDB" id="190201at2759"/>
<dbReference type="Gene3D" id="3.40.50.1820">
    <property type="entry name" value="alpha/beta hydrolase"/>
    <property type="match status" value="1"/>
</dbReference>